<keyword evidence="5" id="KW-0418">Kinase</keyword>
<dbReference type="FunFam" id="3.30.200.20:FF:000042">
    <property type="entry name" value="Aurora kinase A"/>
    <property type="match status" value="1"/>
</dbReference>
<dbReference type="InterPro" id="IPR000961">
    <property type="entry name" value="AGC-kinase_C"/>
</dbReference>
<dbReference type="SMART" id="SM00220">
    <property type="entry name" value="S_TKc"/>
    <property type="match status" value="1"/>
</dbReference>
<dbReference type="SUPFAM" id="SSF56112">
    <property type="entry name" value="Protein kinase-like (PK-like)"/>
    <property type="match status" value="1"/>
</dbReference>
<dbReference type="PROSITE" id="PS50011">
    <property type="entry name" value="PROTEIN_KINASE_DOM"/>
    <property type="match status" value="1"/>
</dbReference>
<dbReference type="CDD" id="cd05123">
    <property type="entry name" value="STKc_AGC"/>
    <property type="match status" value="1"/>
</dbReference>
<evidence type="ECO:0000256" key="8">
    <source>
        <dbReference type="SAM" id="MobiDB-lite"/>
    </source>
</evidence>
<keyword evidence="1" id="KW-0723">Serine/threonine-protein kinase</keyword>
<keyword evidence="12" id="KW-1185">Reference proteome</keyword>
<dbReference type="InterPro" id="IPR045270">
    <property type="entry name" value="STKc_AGC"/>
</dbReference>
<evidence type="ECO:0000256" key="4">
    <source>
        <dbReference type="ARBA" id="ARBA00022741"/>
    </source>
</evidence>
<keyword evidence="4 7" id="KW-0547">Nucleotide-binding</keyword>
<organism evidence="11 12">
    <name type="scientific">Blepharisma stoltei</name>
    <dbReference type="NCBI Taxonomy" id="1481888"/>
    <lineage>
        <taxon>Eukaryota</taxon>
        <taxon>Sar</taxon>
        <taxon>Alveolata</taxon>
        <taxon>Ciliophora</taxon>
        <taxon>Postciliodesmatophora</taxon>
        <taxon>Heterotrichea</taxon>
        <taxon>Heterotrichida</taxon>
        <taxon>Blepharismidae</taxon>
        <taxon>Blepharisma</taxon>
    </lineage>
</organism>
<evidence type="ECO:0000256" key="5">
    <source>
        <dbReference type="ARBA" id="ARBA00022777"/>
    </source>
</evidence>
<dbReference type="AlphaFoldDB" id="A0AAU9IW22"/>
<keyword evidence="2" id="KW-0597">Phosphoprotein</keyword>
<dbReference type="InterPro" id="IPR008271">
    <property type="entry name" value="Ser/Thr_kinase_AS"/>
</dbReference>
<dbReference type="EMBL" id="CAJZBQ010000020">
    <property type="protein sequence ID" value="CAG9318245.1"/>
    <property type="molecule type" value="Genomic_DNA"/>
</dbReference>
<evidence type="ECO:0000256" key="6">
    <source>
        <dbReference type="ARBA" id="ARBA00022840"/>
    </source>
</evidence>
<dbReference type="GO" id="GO:0004674">
    <property type="term" value="F:protein serine/threonine kinase activity"/>
    <property type="evidence" value="ECO:0007669"/>
    <property type="project" value="UniProtKB-KW"/>
</dbReference>
<gene>
    <name evidence="11" type="ORF">BSTOLATCC_MIC20723</name>
</gene>
<evidence type="ECO:0000313" key="12">
    <source>
        <dbReference type="Proteomes" id="UP001162131"/>
    </source>
</evidence>
<dbReference type="Gene3D" id="1.10.510.10">
    <property type="entry name" value="Transferase(Phosphotransferase) domain 1"/>
    <property type="match status" value="1"/>
</dbReference>
<dbReference type="PANTHER" id="PTHR24351">
    <property type="entry name" value="RIBOSOMAL PROTEIN S6 KINASE"/>
    <property type="match status" value="1"/>
</dbReference>
<evidence type="ECO:0000256" key="2">
    <source>
        <dbReference type="ARBA" id="ARBA00022553"/>
    </source>
</evidence>
<dbReference type="PROSITE" id="PS00108">
    <property type="entry name" value="PROTEIN_KINASE_ST"/>
    <property type="match status" value="1"/>
</dbReference>
<evidence type="ECO:0000256" key="7">
    <source>
        <dbReference type="PROSITE-ProRule" id="PRU10141"/>
    </source>
</evidence>
<proteinExistence type="predicted"/>
<protein>
    <submittedName>
        <fullName evidence="11">Uncharacterized protein</fullName>
    </submittedName>
</protein>
<evidence type="ECO:0000256" key="3">
    <source>
        <dbReference type="ARBA" id="ARBA00022679"/>
    </source>
</evidence>
<comment type="caution">
    <text evidence="11">The sequence shown here is derived from an EMBL/GenBank/DDBJ whole genome shotgun (WGS) entry which is preliminary data.</text>
</comment>
<accession>A0AAU9IW22</accession>
<evidence type="ECO:0000259" key="10">
    <source>
        <dbReference type="PROSITE" id="PS51285"/>
    </source>
</evidence>
<dbReference type="Gene3D" id="3.30.200.20">
    <property type="entry name" value="Phosphorylase Kinase, domain 1"/>
    <property type="match status" value="1"/>
</dbReference>
<feature type="domain" description="Protein kinase" evidence="9">
    <location>
        <begin position="124"/>
        <end position="380"/>
    </location>
</feature>
<keyword evidence="6 7" id="KW-0067">ATP-binding</keyword>
<feature type="binding site" evidence="7">
    <location>
        <position position="162"/>
    </location>
    <ligand>
        <name>ATP</name>
        <dbReference type="ChEBI" id="CHEBI:30616"/>
    </ligand>
</feature>
<dbReference type="Proteomes" id="UP001162131">
    <property type="component" value="Unassembled WGS sequence"/>
</dbReference>
<name>A0AAU9IW22_9CILI</name>
<dbReference type="InterPro" id="IPR011009">
    <property type="entry name" value="Kinase-like_dom_sf"/>
</dbReference>
<sequence length="600" mass="68034">MGQQESTVRLRLQRGHEGILYKGGYRVKPGGAQTSKTLKIRVNSDVISINVPDDSLTCGWLLSEAIRTLNSPSPIVAFRTAAKSDILDYLLTLYERSLSPFEDNEELIAVFGELLDQEISCKHFSPIKVVGKGGFSTVIQVRKKDTGLLYAIKTISKDFVRKEIKVAQILTEKDILMRMAHPFIVKLHWAFQTAEKLHLVMDLCPGGELFFHLHNLGRFTEDQARVYFGEILMGLEYLHDNGIIYRDLKPENILLDIDGHIRLTDFGLSKQGIPYNGQTYSFCGSPEYMSPEMLRGQGHGRAVDYYSLGALLYEMLTGLPPFYDSNRSKMYWRVLNEDLPLPSFISKVGRSFLSEILHKDPSRRLGIINGFQDIKSHPWCSKINWSRLYKKKILPPFRPNLRMCNFDPEYTSMELDLDFIKSSPNAYDEEFADFDYSGDGIIKDTPNSLSSIEDLSSISTTTSKSTGVVSASSSHIKIPVIFEEDEEEKPLKLTKMKSTQNKDDTTPVPDYDETFVFTPPKKTLGFSLQALKTKTPRKLIEANPFKSNARQAVRIYPLDNKPSTPQSTEAHDMPTLTLPSYENPEEGQEVNEIPNFDPKH</sequence>
<dbReference type="InterPro" id="IPR000719">
    <property type="entry name" value="Prot_kinase_dom"/>
</dbReference>
<keyword evidence="3" id="KW-0808">Transferase</keyword>
<dbReference type="SMART" id="SM00133">
    <property type="entry name" value="S_TK_X"/>
    <property type="match status" value="1"/>
</dbReference>
<feature type="domain" description="AGC-kinase C-terminal" evidence="10">
    <location>
        <begin position="381"/>
        <end position="446"/>
    </location>
</feature>
<evidence type="ECO:0000313" key="11">
    <source>
        <dbReference type="EMBL" id="CAG9318245.1"/>
    </source>
</evidence>
<reference evidence="11" key="1">
    <citation type="submission" date="2021-09" db="EMBL/GenBank/DDBJ databases">
        <authorList>
            <consortium name="AG Swart"/>
            <person name="Singh M."/>
            <person name="Singh A."/>
            <person name="Seah K."/>
            <person name="Emmerich C."/>
        </authorList>
    </citation>
    <scope>NUCLEOTIDE SEQUENCE</scope>
    <source>
        <strain evidence="11">ATCC30299</strain>
    </source>
</reference>
<dbReference type="PROSITE" id="PS00107">
    <property type="entry name" value="PROTEIN_KINASE_ATP"/>
    <property type="match status" value="1"/>
</dbReference>
<dbReference type="PROSITE" id="PS51285">
    <property type="entry name" value="AGC_KINASE_CTER"/>
    <property type="match status" value="1"/>
</dbReference>
<dbReference type="GO" id="GO:0005524">
    <property type="term" value="F:ATP binding"/>
    <property type="evidence" value="ECO:0007669"/>
    <property type="project" value="UniProtKB-UniRule"/>
</dbReference>
<dbReference type="InterPro" id="IPR017441">
    <property type="entry name" value="Protein_kinase_ATP_BS"/>
</dbReference>
<dbReference type="Pfam" id="PF00069">
    <property type="entry name" value="Pkinase"/>
    <property type="match status" value="1"/>
</dbReference>
<evidence type="ECO:0000259" key="9">
    <source>
        <dbReference type="PROSITE" id="PS50011"/>
    </source>
</evidence>
<feature type="region of interest" description="Disordered" evidence="8">
    <location>
        <begin position="556"/>
        <end position="600"/>
    </location>
</feature>
<dbReference type="FunFam" id="1.10.510.10:FF:000008">
    <property type="entry name" value="Non-specific serine/threonine protein kinase"/>
    <property type="match status" value="1"/>
</dbReference>
<evidence type="ECO:0000256" key="1">
    <source>
        <dbReference type="ARBA" id="ARBA00022527"/>
    </source>
</evidence>